<gene>
    <name evidence="5" type="ORF">NXF25_012202</name>
</gene>
<evidence type="ECO:0000313" key="6">
    <source>
        <dbReference type="Proteomes" id="UP001474421"/>
    </source>
</evidence>
<dbReference type="GO" id="GO:0005634">
    <property type="term" value="C:nucleus"/>
    <property type="evidence" value="ECO:0007669"/>
    <property type="project" value="UniProtKB-SubCell"/>
</dbReference>
<dbReference type="Proteomes" id="UP001474421">
    <property type="component" value="Unassembled WGS sequence"/>
</dbReference>
<dbReference type="GO" id="GO:0042393">
    <property type="term" value="F:histone binding"/>
    <property type="evidence" value="ECO:0007669"/>
    <property type="project" value="TreeGrafter"/>
</dbReference>
<organism evidence="5 6">
    <name type="scientific">Crotalus adamanteus</name>
    <name type="common">Eastern diamondback rattlesnake</name>
    <dbReference type="NCBI Taxonomy" id="8729"/>
    <lineage>
        <taxon>Eukaryota</taxon>
        <taxon>Metazoa</taxon>
        <taxon>Chordata</taxon>
        <taxon>Craniata</taxon>
        <taxon>Vertebrata</taxon>
        <taxon>Euteleostomi</taxon>
        <taxon>Lepidosauria</taxon>
        <taxon>Squamata</taxon>
        <taxon>Bifurcata</taxon>
        <taxon>Unidentata</taxon>
        <taxon>Episquamata</taxon>
        <taxon>Toxicofera</taxon>
        <taxon>Serpentes</taxon>
        <taxon>Colubroidea</taxon>
        <taxon>Viperidae</taxon>
        <taxon>Crotalinae</taxon>
        <taxon>Crotalus</taxon>
    </lineage>
</organism>
<evidence type="ECO:0000256" key="2">
    <source>
        <dbReference type="ARBA" id="ARBA00008032"/>
    </source>
</evidence>
<dbReference type="GO" id="GO:0043066">
    <property type="term" value="P:negative regulation of apoptotic process"/>
    <property type="evidence" value="ECO:0007669"/>
    <property type="project" value="TreeGrafter"/>
</dbReference>
<evidence type="ECO:0000313" key="5">
    <source>
        <dbReference type="EMBL" id="KAK9401488.1"/>
    </source>
</evidence>
<sequence length="94" mass="10456">MGFRPGNSPRLAARGLVWPWLEGLRTSIPSAGFFHEVSLLPGVLGRSRKLFQHFGEEEDGDEDDEAEGLTGKRAAEDDEDDDVDPKKQKTDEDD</sequence>
<protein>
    <submittedName>
        <fullName evidence="5">Prothymosin alpha PTMA transcript variant X2 mRNA</fullName>
    </submittedName>
</protein>
<feature type="compositionally biased region" description="Basic and acidic residues" evidence="4">
    <location>
        <begin position="84"/>
        <end position="94"/>
    </location>
</feature>
<dbReference type="EMBL" id="JAOTOJ010000005">
    <property type="protein sequence ID" value="KAK9401488.1"/>
    <property type="molecule type" value="Genomic_DNA"/>
</dbReference>
<evidence type="ECO:0000256" key="3">
    <source>
        <dbReference type="ARBA" id="ARBA00023242"/>
    </source>
</evidence>
<keyword evidence="6" id="KW-1185">Reference proteome</keyword>
<dbReference type="PANTHER" id="PTHR22745:SF0">
    <property type="entry name" value="PROTHYMOSIN ALPHA"/>
    <property type="match status" value="1"/>
</dbReference>
<dbReference type="Pfam" id="PF03247">
    <property type="entry name" value="Prothymosin"/>
    <property type="match status" value="1"/>
</dbReference>
<feature type="region of interest" description="Disordered" evidence="4">
    <location>
        <begin position="51"/>
        <end position="94"/>
    </location>
</feature>
<dbReference type="AlphaFoldDB" id="A0AAW1BHG8"/>
<reference evidence="5 6" key="1">
    <citation type="journal article" date="2024" name="Proc. Natl. Acad. Sci. U.S.A.">
        <title>The genetic regulatory architecture and epigenomic basis for age-related changes in rattlesnake venom.</title>
        <authorList>
            <person name="Hogan M.P."/>
            <person name="Holding M.L."/>
            <person name="Nystrom G.S."/>
            <person name="Colston T.J."/>
            <person name="Bartlett D.A."/>
            <person name="Mason A.J."/>
            <person name="Ellsworth S.A."/>
            <person name="Rautsaw R.M."/>
            <person name="Lawrence K.C."/>
            <person name="Strickland J.L."/>
            <person name="He B."/>
            <person name="Fraser P."/>
            <person name="Margres M.J."/>
            <person name="Gilbert D.M."/>
            <person name="Gibbs H.L."/>
            <person name="Parkinson C.L."/>
            <person name="Rokyta D.R."/>
        </authorList>
    </citation>
    <scope>NUCLEOTIDE SEQUENCE [LARGE SCALE GENOMIC DNA]</scope>
    <source>
        <strain evidence="5">DRR0105</strain>
    </source>
</reference>
<dbReference type="InterPro" id="IPR004931">
    <property type="entry name" value="Pro/parathymosin"/>
</dbReference>
<dbReference type="PANTHER" id="PTHR22745">
    <property type="entry name" value="PROTHYMOSIN ALPHA"/>
    <property type="match status" value="1"/>
</dbReference>
<name>A0AAW1BHG8_CROAD</name>
<evidence type="ECO:0000256" key="1">
    <source>
        <dbReference type="ARBA" id="ARBA00004123"/>
    </source>
</evidence>
<accession>A0AAW1BHG8</accession>
<evidence type="ECO:0000256" key="4">
    <source>
        <dbReference type="SAM" id="MobiDB-lite"/>
    </source>
</evidence>
<keyword evidence="3" id="KW-0539">Nucleus</keyword>
<feature type="compositionally biased region" description="Acidic residues" evidence="4">
    <location>
        <begin position="56"/>
        <end position="67"/>
    </location>
</feature>
<comment type="similarity">
    <text evidence="2">Belongs to the pro/parathymosin family.</text>
</comment>
<dbReference type="GO" id="GO:0045944">
    <property type="term" value="P:positive regulation of transcription by RNA polymerase II"/>
    <property type="evidence" value="ECO:0007669"/>
    <property type="project" value="TreeGrafter"/>
</dbReference>
<comment type="caution">
    <text evidence="5">The sequence shown here is derived from an EMBL/GenBank/DDBJ whole genome shotgun (WGS) entry which is preliminary data.</text>
</comment>
<proteinExistence type="inferred from homology"/>
<comment type="subcellular location">
    <subcellularLocation>
        <location evidence="1">Nucleus</location>
    </subcellularLocation>
</comment>